<dbReference type="InterPro" id="IPR042235">
    <property type="entry name" value="ZP-C_dom"/>
</dbReference>
<dbReference type="FunFam" id="1.25.10.10:FF:000030">
    <property type="entry name" value="AP-1 complex subunit gamma"/>
    <property type="match status" value="1"/>
</dbReference>
<dbReference type="Gene3D" id="1.20.1740.10">
    <property type="entry name" value="Amino acid/polyamine transporter I"/>
    <property type="match status" value="1"/>
</dbReference>
<dbReference type="GO" id="GO:0016192">
    <property type="term" value="P:vesicle-mediated transport"/>
    <property type="evidence" value="ECO:0007669"/>
    <property type="project" value="InterPro"/>
</dbReference>
<dbReference type="InterPro" id="IPR050840">
    <property type="entry name" value="Adaptor_Complx_Large_Subunit"/>
</dbReference>
<dbReference type="GO" id="GO:0022857">
    <property type="term" value="F:transmembrane transporter activity"/>
    <property type="evidence" value="ECO:0007669"/>
    <property type="project" value="InterPro"/>
</dbReference>
<comment type="similarity">
    <text evidence="4">Belongs to the adaptor complexes large subunit family.</text>
</comment>
<evidence type="ECO:0000256" key="3">
    <source>
        <dbReference type="ARBA" id="ARBA00004555"/>
    </source>
</evidence>
<dbReference type="SMART" id="SM00809">
    <property type="entry name" value="Alpha_adaptinC2"/>
    <property type="match status" value="1"/>
</dbReference>
<comment type="caution">
    <text evidence="17">The sequence shown here is derived from an EMBL/GenBank/DDBJ whole genome shotgun (WGS) entry which is preliminary data.</text>
</comment>
<evidence type="ECO:0000313" key="18">
    <source>
        <dbReference type="Proteomes" id="UP000290572"/>
    </source>
</evidence>
<evidence type="ECO:0000256" key="8">
    <source>
        <dbReference type="ARBA" id="ARBA00022989"/>
    </source>
</evidence>
<feature type="transmembrane region" description="Helical" evidence="15">
    <location>
        <begin position="258"/>
        <end position="281"/>
    </location>
</feature>
<evidence type="ECO:0000256" key="15">
    <source>
        <dbReference type="SAM" id="Phobius"/>
    </source>
</evidence>
<keyword evidence="7" id="KW-0653">Protein transport</keyword>
<dbReference type="SMART" id="SM00241">
    <property type="entry name" value="ZP"/>
    <property type="match status" value="1"/>
</dbReference>
<feature type="transmembrane region" description="Helical" evidence="15">
    <location>
        <begin position="63"/>
        <end position="84"/>
    </location>
</feature>
<dbReference type="Pfam" id="PF13520">
    <property type="entry name" value="AA_permease_2"/>
    <property type="match status" value="1"/>
</dbReference>
<dbReference type="Pfam" id="PF02883">
    <property type="entry name" value="Alpha_adaptinC2"/>
    <property type="match status" value="1"/>
</dbReference>
<feature type="domain" description="ZP" evidence="16">
    <location>
        <begin position="1383"/>
        <end position="1626"/>
    </location>
</feature>
<dbReference type="InterPro" id="IPR001507">
    <property type="entry name" value="ZP_dom"/>
</dbReference>
<dbReference type="FunFam" id="1.20.1740.10:FF:000056">
    <property type="entry name" value="Y+L amino acid transporter 2"/>
    <property type="match status" value="1"/>
</dbReference>
<feature type="compositionally biased region" description="Basic and acidic residues" evidence="14">
    <location>
        <begin position="1035"/>
        <end position="1047"/>
    </location>
</feature>
<dbReference type="InterPro" id="IPR055355">
    <property type="entry name" value="ZP-C"/>
</dbReference>
<feature type="region of interest" description="Disordered" evidence="14">
    <location>
        <begin position="1020"/>
        <end position="1047"/>
    </location>
</feature>
<dbReference type="InterPro" id="IPR002293">
    <property type="entry name" value="AA/rel_permease1"/>
</dbReference>
<keyword evidence="12" id="KW-0968">Cytoplasmic vesicle</keyword>
<dbReference type="STRING" id="84645.A0A498L501"/>
<feature type="transmembrane region" description="Helical" evidence="15">
    <location>
        <begin position="31"/>
        <end position="51"/>
    </location>
</feature>
<evidence type="ECO:0000256" key="10">
    <source>
        <dbReference type="ARBA" id="ARBA00023136"/>
    </source>
</evidence>
<evidence type="ECO:0000256" key="9">
    <source>
        <dbReference type="ARBA" id="ARBA00023034"/>
    </source>
</evidence>
<feature type="domain" description="ZP" evidence="16">
    <location>
        <begin position="1087"/>
        <end position="1347"/>
    </location>
</feature>
<dbReference type="EMBL" id="QBIY01013482">
    <property type="protein sequence ID" value="RXN03440.1"/>
    <property type="molecule type" value="Genomic_DNA"/>
</dbReference>
<keyword evidence="11" id="KW-1015">Disulfide bond</keyword>
<feature type="region of interest" description="Disordered" evidence="14">
    <location>
        <begin position="1626"/>
        <end position="1649"/>
    </location>
</feature>
<feature type="transmembrane region" description="Helical" evidence="15">
    <location>
        <begin position="186"/>
        <end position="205"/>
    </location>
</feature>
<feature type="compositionally biased region" description="Basic residues" evidence="14">
    <location>
        <begin position="1"/>
        <end position="10"/>
    </location>
</feature>
<dbReference type="Pfam" id="PF01602">
    <property type="entry name" value="Adaptin_N"/>
    <property type="match status" value="1"/>
</dbReference>
<dbReference type="PANTHER" id="PTHR22780">
    <property type="entry name" value="ADAPTIN, ALPHA/GAMMA/EPSILON"/>
    <property type="match status" value="1"/>
</dbReference>
<feature type="transmembrane region" description="Helical" evidence="15">
    <location>
        <begin position="225"/>
        <end position="246"/>
    </location>
</feature>
<accession>A0A498L501</accession>
<evidence type="ECO:0000313" key="17">
    <source>
        <dbReference type="EMBL" id="RXN03440.1"/>
    </source>
</evidence>
<dbReference type="SUPFAM" id="SSF49348">
    <property type="entry name" value="Clathrin adaptor appendage domain"/>
    <property type="match status" value="1"/>
</dbReference>
<dbReference type="Gene3D" id="1.25.10.10">
    <property type="entry name" value="Leucine-rich Repeat Variant"/>
    <property type="match status" value="1"/>
</dbReference>
<reference evidence="17 18" key="1">
    <citation type="submission" date="2018-03" db="EMBL/GenBank/DDBJ databases">
        <title>Draft genome sequence of Rohu Carp (Labeo rohita).</title>
        <authorList>
            <person name="Das P."/>
            <person name="Kushwaha B."/>
            <person name="Joshi C.G."/>
            <person name="Kumar D."/>
            <person name="Nagpure N.S."/>
            <person name="Sahoo L."/>
            <person name="Das S.P."/>
            <person name="Bit A."/>
            <person name="Patnaik S."/>
            <person name="Meher P.K."/>
            <person name="Jayasankar P."/>
            <person name="Koringa P.G."/>
            <person name="Patel N.V."/>
            <person name="Hinsu A.T."/>
            <person name="Kumar R."/>
            <person name="Pandey M."/>
            <person name="Agarwal S."/>
            <person name="Srivastava S."/>
            <person name="Singh M."/>
            <person name="Iquebal M.A."/>
            <person name="Jaiswal S."/>
            <person name="Angadi U.B."/>
            <person name="Kumar N."/>
            <person name="Raza M."/>
            <person name="Shah T.M."/>
            <person name="Rai A."/>
            <person name="Jena J.K."/>
        </authorList>
    </citation>
    <scope>NUCLEOTIDE SEQUENCE [LARGE SCALE GENOMIC DNA]</scope>
    <source>
        <strain evidence="17">DASCIFA01</strain>
        <tissue evidence="17">Testis</tissue>
    </source>
</reference>
<evidence type="ECO:0000259" key="16">
    <source>
        <dbReference type="PROSITE" id="PS51034"/>
    </source>
</evidence>
<protein>
    <submittedName>
        <fullName evidence="17">AP-1 complex subunit gamma-1-like protein</fullName>
    </submittedName>
</protein>
<keyword evidence="18" id="KW-1185">Reference proteome</keyword>
<dbReference type="InterPro" id="IPR002553">
    <property type="entry name" value="Clathrin/coatomer_adapt-like_N"/>
</dbReference>
<dbReference type="Proteomes" id="UP000290572">
    <property type="component" value="Unassembled WGS sequence"/>
</dbReference>
<comment type="subcellular location">
    <subcellularLocation>
        <location evidence="2">Cytoplasmic vesicle membrane</location>
    </subcellularLocation>
    <subcellularLocation>
        <location evidence="13">Endomembrane system</location>
        <topology evidence="13">Peripheral membrane protein</topology>
        <orientation evidence="13">Cytoplasmic side</orientation>
    </subcellularLocation>
    <subcellularLocation>
        <location evidence="3">Golgi apparatus</location>
    </subcellularLocation>
    <subcellularLocation>
        <location evidence="1">Membrane</location>
        <topology evidence="1">Multi-pass membrane protein</topology>
    </subcellularLocation>
</comment>
<evidence type="ECO:0000256" key="12">
    <source>
        <dbReference type="ARBA" id="ARBA00023329"/>
    </source>
</evidence>
<dbReference type="Gene3D" id="2.60.40.3210">
    <property type="entry name" value="Zona pellucida, ZP-N domain"/>
    <property type="match status" value="1"/>
</dbReference>
<dbReference type="GO" id="GO:0005794">
    <property type="term" value="C:Golgi apparatus"/>
    <property type="evidence" value="ECO:0007669"/>
    <property type="project" value="UniProtKB-SubCell"/>
</dbReference>
<dbReference type="Pfam" id="PF00100">
    <property type="entry name" value="Zona_pellucida"/>
    <property type="match status" value="2"/>
</dbReference>
<dbReference type="InterPro" id="IPR016024">
    <property type="entry name" value="ARM-type_fold"/>
</dbReference>
<name>A0A498L501_LABRO</name>
<keyword evidence="5" id="KW-0813">Transport</keyword>
<evidence type="ECO:0000256" key="13">
    <source>
        <dbReference type="ARBA" id="ARBA00029433"/>
    </source>
</evidence>
<evidence type="ECO:0000256" key="14">
    <source>
        <dbReference type="SAM" id="MobiDB-lite"/>
    </source>
</evidence>
<keyword evidence="10 15" id="KW-0472">Membrane</keyword>
<sequence>MSSSGTRRRAASVPNSDTDDREPEVGLKKEIGLLSACGIIVGNIIGSGIFVSPKGVLENSSSVGVALIVWTLSGVITAISALCYAELGVTIPKSGGDYSYVKDIFGGLAGFLRLWIAVLVIYPTNQAVIALTFANYALQPLFPSCFPPERALGLLAAVCLLLLTWINCYSVRWATRVQDVFTTGKLFALFLIIIMGIVQICKGHFYWLEPEHAFHPFQPYNMGRIALAFLQGSFAYAGWNFLNYVTEELIDPYRNLPRAIFISIPLVTFIYVFVNIAYVTAMSPQELIASNAVAVTFGEKLLGIMSWIMPISVALSTFGGVNGSLFTSSSDIYTLINYSGFLNYLFYGVTVAGQIVLRIRKPHIHQPIKVGGGYCAFVVIYRNQQVSLHSKSPRLVTNGYIARLNIRGGADELGTEQPVAGFGDWNYYAAKDTVMTPSVRLQEMIRVIRSARTQGEERGIIQRECADIRAQFRQGDNGERSHSLAKLLYVHMLGYPAHFGQMECVRLIASPRYSEKRIGYLGAMMLLDEKQDASLLITNSIKNDLSHSSQYVQSLALCTLACMGSAEMCRDLAPEIERLLRASNSYIKKKATLCAVHIIRKVPELAELFTPSARSLLSEKNHGVLHGAVVLITELCARNPDTLDQFRKAVPELVQIMKGLVTSSYSPEHNVAGISDPFLQVRILRLLRILGHNNDTASDAMNDLLAQVATNTDSSKTAGSAVLYETVLTIMDINSESGLRVLAVNILGRFLLNNDRNIRYISMTSLQKIVQTDHNAVQRHRGTIVDCLKDQDTSVKRRALDLSLALVSAVNIRSMMKELLIFLSTCPPELRSQTASGIFNAAERYSPSKRWHIDTILHVLTTAGGDVRDETVPNLIQLITTASELHCYTVHKLYKALVKDISQQSLVQVACWCIGEYGDLLLKGECEEIEPVQVTEDDVLDALETVLQSHMSSAATRGFALTATMKLSTRITDNVDRIRSIVSIYGSCIDLELQQRAVEYNALFKKYDHMRAAVLERMPVMDKNSPGHTNGDTSGEIKEPDPSKPKPVEAGLLAEPANQVCDLLDLLGGTDTPLQPNPVPTSTATTTSSADLLDLLGGLELAPVPQTVTLTVYEKNGLSLKIQCDKQTETEVTVTLIASNSTQTDITNFTLQAAVPKATWKYLVYENKLTYRPMPKPYPPSFSYPVRCVYDRPKGWTPAFQSLSAGVIQGHGELAFHMAILNYDFSGPAESNVFPLGSFVPIWAGVNQQGHQPLLLLLEECIASTTLEIYPDTLTYPLITNKGCLMDSKNSFSRFLPRYHSSSMILHLQAFRFAVGQEVYIHCKLIAWDPDNLNEAKKACNYNKATGEWELLDDPFQSSLCQCCDSTCQGRGKRDTDSEITVDCGKNSVSVRWVDANSQVDPSLLRLGDCPPTQVSVKPQGSEAVFYAEFWACNIRRLVTTDAIIFETEVTSPTLSRAAPISYPVACAYERPEDWAPPLYDPLMFYTHGQGELAFRIALMNDDFSGVATTTTFSLGSMIPIAASVTQQSHQPLILLLDECLASTTPELGPDSRVYPLITNKGQQKYKLHISAKNAIVRDQAKSSSFQVYLHCRLVAWDPRDLDGGKKACQYDRTSSRQVAELKLENEELKKPLSQRRGHPAQLTLPQVE</sequence>
<keyword evidence="8 15" id="KW-1133">Transmembrane helix</keyword>
<feature type="transmembrane region" description="Helical" evidence="15">
    <location>
        <begin position="301"/>
        <end position="323"/>
    </location>
</feature>
<dbReference type="GO" id="GO:0006886">
    <property type="term" value="P:intracellular protein transport"/>
    <property type="evidence" value="ECO:0007669"/>
    <property type="project" value="InterPro"/>
</dbReference>
<dbReference type="SUPFAM" id="SSF48371">
    <property type="entry name" value="ARM repeat"/>
    <property type="match status" value="1"/>
</dbReference>
<dbReference type="PROSITE" id="PS51034">
    <property type="entry name" value="ZP_2"/>
    <property type="match status" value="2"/>
</dbReference>
<gene>
    <name evidence="17" type="ORF">ROHU_013459</name>
</gene>
<keyword evidence="6 15" id="KW-0812">Transmembrane</keyword>
<evidence type="ECO:0000256" key="2">
    <source>
        <dbReference type="ARBA" id="ARBA00004156"/>
    </source>
</evidence>
<dbReference type="GO" id="GO:0030117">
    <property type="term" value="C:membrane coat"/>
    <property type="evidence" value="ECO:0007669"/>
    <property type="project" value="InterPro"/>
</dbReference>
<dbReference type="FunFam" id="2.60.40.4100:FF:000002">
    <property type="entry name" value="Zona pellucida sperm-binding protein 3"/>
    <property type="match status" value="1"/>
</dbReference>
<dbReference type="InterPro" id="IPR008152">
    <property type="entry name" value="Clathrin_a/b/g-adaptin_app_Ig"/>
</dbReference>
<evidence type="ECO:0000256" key="7">
    <source>
        <dbReference type="ARBA" id="ARBA00022927"/>
    </source>
</evidence>
<dbReference type="Gene3D" id="2.60.40.4100">
    <property type="entry name" value="Zona pellucida, ZP-C domain"/>
    <property type="match status" value="2"/>
</dbReference>
<dbReference type="InterPro" id="IPR013041">
    <property type="entry name" value="Clathrin_app_Ig-like_sf"/>
</dbReference>
<proteinExistence type="inferred from homology"/>
<feature type="transmembrane region" description="Helical" evidence="15">
    <location>
        <begin position="151"/>
        <end position="174"/>
    </location>
</feature>
<keyword evidence="9" id="KW-0333">Golgi apparatus</keyword>
<evidence type="ECO:0000256" key="11">
    <source>
        <dbReference type="ARBA" id="ARBA00023157"/>
    </source>
</evidence>
<evidence type="ECO:0000256" key="5">
    <source>
        <dbReference type="ARBA" id="ARBA00022448"/>
    </source>
</evidence>
<dbReference type="Gene3D" id="2.60.40.1230">
    <property type="match status" value="1"/>
</dbReference>
<evidence type="ECO:0000256" key="6">
    <source>
        <dbReference type="ARBA" id="ARBA00022692"/>
    </source>
</evidence>
<evidence type="ECO:0000256" key="4">
    <source>
        <dbReference type="ARBA" id="ARBA00006613"/>
    </source>
</evidence>
<dbReference type="InterPro" id="IPR011989">
    <property type="entry name" value="ARM-like"/>
</dbReference>
<organism evidence="17 18">
    <name type="scientific">Labeo rohita</name>
    <name type="common">Indian major carp</name>
    <name type="synonym">Cyprinus rohita</name>
    <dbReference type="NCBI Taxonomy" id="84645"/>
    <lineage>
        <taxon>Eukaryota</taxon>
        <taxon>Metazoa</taxon>
        <taxon>Chordata</taxon>
        <taxon>Craniata</taxon>
        <taxon>Vertebrata</taxon>
        <taxon>Euteleostomi</taxon>
        <taxon>Actinopterygii</taxon>
        <taxon>Neopterygii</taxon>
        <taxon>Teleostei</taxon>
        <taxon>Ostariophysi</taxon>
        <taxon>Cypriniformes</taxon>
        <taxon>Cyprinidae</taxon>
        <taxon>Labeoninae</taxon>
        <taxon>Labeonini</taxon>
        <taxon>Labeo</taxon>
    </lineage>
</organism>
<feature type="transmembrane region" description="Helical" evidence="15">
    <location>
        <begin position="335"/>
        <end position="357"/>
    </location>
</feature>
<evidence type="ECO:0000256" key="1">
    <source>
        <dbReference type="ARBA" id="ARBA00004141"/>
    </source>
</evidence>
<dbReference type="GO" id="GO:0030659">
    <property type="term" value="C:cytoplasmic vesicle membrane"/>
    <property type="evidence" value="ECO:0007669"/>
    <property type="project" value="UniProtKB-SubCell"/>
</dbReference>
<feature type="region of interest" description="Disordered" evidence="14">
    <location>
        <begin position="1"/>
        <end position="23"/>
    </location>
</feature>